<evidence type="ECO:0000313" key="4">
    <source>
        <dbReference type="Proteomes" id="UP000060016"/>
    </source>
</evidence>
<evidence type="ECO:0000313" key="3">
    <source>
        <dbReference type="EMBL" id="AKV58482.1"/>
    </source>
</evidence>
<dbReference type="AlphaFoldDB" id="A0A0K1RAM5"/>
<accession>A0A0K1RAM5</accession>
<name>A0A0K1RAM5_9CORY</name>
<organism evidence="3 4">
    <name type="scientific">Corynebacterium riegelii</name>
    <dbReference type="NCBI Taxonomy" id="156976"/>
    <lineage>
        <taxon>Bacteria</taxon>
        <taxon>Bacillati</taxon>
        <taxon>Actinomycetota</taxon>
        <taxon>Actinomycetes</taxon>
        <taxon>Mycobacteriales</taxon>
        <taxon>Corynebacteriaceae</taxon>
        <taxon>Corynebacterium</taxon>
    </lineage>
</organism>
<dbReference type="EMBL" id="CP012342">
    <property type="protein sequence ID" value="AKV58482.1"/>
    <property type="molecule type" value="Genomic_DNA"/>
</dbReference>
<keyword evidence="4" id="KW-1185">Reference proteome</keyword>
<proteinExistence type="predicted"/>
<feature type="region of interest" description="Disordered" evidence="1">
    <location>
        <begin position="25"/>
        <end position="95"/>
    </location>
</feature>
<dbReference type="KEGG" id="crie:AK829_04055"/>
<evidence type="ECO:0000256" key="2">
    <source>
        <dbReference type="SAM" id="SignalP"/>
    </source>
</evidence>
<dbReference type="Proteomes" id="UP000060016">
    <property type="component" value="Chromosome"/>
</dbReference>
<keyword evidence="2" id="KW-0732">Signal</keyword>
<reference evidence="3 4" key="1">
    <citation type="submission" date="2015-08" db="EMBL/GenBank/DDBJ databases">
        <authorList>
            <person name="Babu N.S."/>
            <person name="Beckwith C.J."/>
            <person name="Beseler K.G."/>
            <person name="Brison A."/>
            <person name="Carone J.V."/>
            <person name="Caskin T.P."/>
            <person name="Diamond M."/>
            <person name="Durham M.E."/>
            <person name="Foxe J.M."/>
            <person name="Go M."/>
            <person name="Henderson B.A."/>
            <person name="Jones I.B."/>
            <person name="McGettigan J.A."/>
            <person name="Micheletti S.J."/>
            <person name="Nasrallah M.E."/>
            <person name="Ortiz D."/>
            <person name="Piller C.R."/>
            <person name="Privatt S.R."/>
            <person name="Schneider S.L."/>
            <person name="Sharp S."/>
            <person name="Smith T.C."/>
            <person name="Stanton J.D."/>
            <person name="Ullery H.E."/>
            <person name="Wilson R.J."/>
            <person name="Serrano M.G."/>
            <person name="Buck G."/>
            <person name="Lee V."/>
            <person name="Wang Y."/>
            <person name="Carvalho R."/>
            <person name="Voegtly L."/>
            <person name="Shi R."/>
            <person name="Duckworth R."/>
            <person name="Johnson A."/>
            <person name="Loviza R."/>
            <person name="Walstead R."/>
            <person name="Shah Z."/>
            <person name="Kiflezghi M."/>
            <person name="Wade K."/>
            <person name="Ball S.L."/>
            <person name="Bradley K.W."/>
            <person name="Asai D.J."/>
            <person name="Bowman C.A."/>
            <person name="Russell D.A."/>
            <person name="Pope W.H."/>
            <person name="Jacobs-Sera D."/>
            <person name="Hendrix R.W."/>
            <person name="Hatfull G.F."/>
        </authorList>
    </citation>
    <scope>NUCLEOTIDE SEQUENCE [LARGE SCALE GENOMIC DNA]</scope>
    <source>
        <strain evidence="3 4">PUDD_83A45</strain>
    </source>
</reference>
<dbReference type="RefSeq" id="WP_052204495.1">
    <property type="nucleotide sequence ID" value="NZ_CP012342.1"/>
</dbReference>
<gene>
    <name evidence="3" type="ORF">AK829_04055</name>
</gene>
<sequence length="206" mass="21835">MRKILASSLAAAVIFTGSTAVSAVAAEGDTTSSSDKTDKTDNQNAESSAEKAGSTRDESKNVPPRPTLGAPSPALEKLNPDPYTDPMYIDPDKNPLKKVSSSDMFLDWTKDMPEGEGKDFVQAWAVGSAIPDTANPVELFKQELQGSSMMSSGMFTGDWAQSSRGSSQATSVIIPVLLGLLVIGQVTELVMRGLRYAGVEIPTLTF</sequence>
<dbReference type="PATRIC" id="fig|156976.3.peg.802"/>
<protein>
    <submittedName>
        <fullName evidence="3">Uncharacterized protein</fullName>
    </submittedName>
</protein>
<feature type="signal peptide" evidence="2">
    <location>
        <begin position="1"/>
        <end position="25"/>
    </location>
</feature>
<evidence type="ECO:0000256" key="1">
    <source>
        <dbReference type="SAM" id="MobiDB-lite"/>
    </source>
</evidence>
<dbReference type="STRING" id="156976.AK829_04055"/>
<feature type="chain" id="PRO_5005468087" evidence="2">
    <location>
        <begin position="26"/>
        <end position="206"/>
    </location>
</feature>